<evidence type="ECO:0000313" key="3">
    <source>
        <dbReference type="EMBL" id="XBW08810.1"/>
    </source>
</evidence>
<dbReference type="RefSeq" id="WP_350259010.1">
    <property type="nucleotide sequence ID" value="NZ_CP138335.1"/>
</dbReference>
<dbReference type="InterPro" id="IPR000326">
    <property type="entry name" value="PAP2/HPO"/>
</dbReference>
<dbReference type="PROSITE" id="PS51257">
    <property type="entry name" value="PROKAR_LIPOPROTEIN"/>
    <property type="match status" value="1"/>
</dbReference>
<feature type="transmembrane region" description="Helical" evidence="1">
    <location>
        <begin position="95"/>
        <end position="116"/>
    </location>
</feature>
<dbReference type="Pfam" id="PF01569">
    <property type="entry name" value="PAP2"/>
    <property type="match status" value="1"/>
</dbReference>
<evidence type="ECO:0000256" key="1">
    <source>
        <dbReference type="SAM" id="Phobius"/>
    </source>
</evidence>
<sequence>MPTRYPMTRTSGLVLLALLVTAWLVGSCFDQSISHELAVKTNAFGRFFAAYGAAPAFLAAVVAGALLVQFGGWGQFPPGSDSARPTQRKAVRASLTVIGVALTAVALGCLIVVPAHYWELPLWGRTVVALILVGATWWATRWVAAEADPRLALRVALILIAVVIAEMLVVTLLKVGWDRPRPRLALWGEGQFAPWWALGIESEADLLAGGVPSDEFKSLPSAHTANAAVAMALPLLSLLRPAWARLAPLLLWIGALWTAAVALSRVVLGAHYVTDTALGAALTLGLLLLISHLVLRWRWFGPDPEGLEPGDSGPPVSD</sequence>
<dbReference type="Gene3D" id="1.20.144.10">
    <property type="entry name" value="Phosphatidic acid phosphatase type 2/haloperoxidase"/>
    <property type="match status" value="1"/>
</dbReference>
<feature type="domain" description="Phosphatidic acid phosphatase type 2/haloperoxidase" evidence="2">
    <location>
        <begin position="155"/>
        <end position="291"/>
    </location>
</feature>
<dbReference type="AlphaFoldDB" id="A0AAU7VAC1"/>
<organism evidence="3">
    <name type="scientific">Scrofimicrobium appendicitidis</name>
    <dbReference type="NCBI Taxonomy" id="3079930"/>
    <lineage>
        <taxon>Bacteria</taxon>
        <taxon>Bacillati</taxon>
        <taxon>Actinomycetota</taxon>
        <taxon>Actinomycetes</taxon>
        <taxon>Actinomycetales</taxon>
        <taxon>Actinomycetaceae</taxon>
        <taxon>Scrofimicrobium</taxon>
    </lineage>
</organism>
<feature type="transmembrane region" description="Helical" evidence="1">
    <location>
        <begin position="221"/>
        <end position="239"/>
    </location>
</feature>
<dbReference type="SMART" id="SM00014">
    <property type="entry name" value="acidPPc"/>
    <property type="match status" value="1"/>
</dbReference>
<accession>A0AAU7VAC1</accession>
<dbReference type="InterPro" id="IPR036938">
    <property type="entry name" value="PAP2/HPO_sf"/>
</dbReference>
<keyword evidence="1" id="KW-0472">Membrane</keyword>
<keyword evidence="1" id="KW-1133">Transmembrane helix</keyword>
<feature type="transmembrane region" description="Helical" evidence="1">
    <location>
        <begin position="151"/>
        <end position="173"/>
    </location>
</feature>
<reference evidence="3" key="1">
    <citation type="submission" date="2023-11" db="EMBL/GenBank/DDBJ databases">
        <title>Scrofimicrobium hongkongense sp. nov., isolated from a patient with peritonitis.</title>
        <authorList>
            <person name="Lao H.Y."/>
            <person name="Wong A.Y.P."/>
            <person name="Ng T.L."/>
            <person name="Wong R.Y.L."/>
            <person name="Yau M.C.Y."/>
            <person name="Lam J.Y.W."/>
            <person name="Siu G.K.H."/>
        </authorList>
    </citation>
    <scope>NUCLEOTIDE SEQUENCE</scope>
    <source>
        <strain evidence="3">R131</strain>
    </source>
</reference>
<dbReference type="PANTHER" id="PTHR14969">
    <property type="entry name" value="SPHINGOSINE-1-PHOSPHATE PHOSPHOHYDROLASE"/>
    <property type="match status" value="1"/>
</dbReference>
<proteinExistence type="predicted"/>
<feature type="transmembrane region" description="Helical" evidence="1">
    <location>
        <begin position="246"/>
        <end position="270"/>
    </location>
</feature>
<evidence type="ECO:0000259" key="2">
    <source>
        <dbReference type="SMART" id="SM00014"/>
    </source>
</evidence>
<feature type="transmembrane region" description="Helical" evidence="1">
    <location>
        <begin position="52"/>
        <end position="74"/>
    </location>
</feature>
<feature type="transmembrane region" description="Helical" evidence="1">
    <location>
        <begin position="276"/>
        <end position="295"/>
    </location>
</feature>
<dbReference type="PANTHER" id="PTHR14969:SF13">
    <property type="entry name" value="AT30094P"/>
    <property type="match status" value="1"/>
</dbReference>
<protein>
    <submittedName>
        <fullName evidence="3">Phosphatase PAP2 family protein</fullName>
    </submittedName>
</protein>
<feature type="transmembrane region" description="Helical" evidence="1">
    <location>
        <begin position="122"/>
        <end position="139"/>
    </location>
</feature>
<dbReference type="SUPFAM" id="SSF48317">
    <property type="entry name" value="Acid phosphatase/Vanadium-dependent haloperoxidase"/>
    <property type="match status" value="1"/>
</dbReference>
<dbReference type="KEGG" id="sapp:SAC06_04440"/>
<dbReference type="EMBL" id="CP138335">
    <property type="protein sequence ID" value="XBW08810.1"/>
    <property type="molecule type" value="Genomic_DNA"/>
</dbReference>
<name>A0AAU7VAC1_9ACTO</name>
<gene>
    <name evidence="3" type="ORF">SAC06_04440</name>
</gene>
<keyword evidence="1" id="KW-0812">Transmembrane</keyword>